<accession>A0A2I0K8Z4</accession>
<keyword evidence="1" id="KW-1133">Transmembrane helix</keyword>
<name>A0A2I0K8Z4_PUNGR</name>
<feature type="transmembrane region" description="Helical" evidence="1">
    <location>
        <begin position="12"/>
        <end position="31"/>
    </location>
</feature>
<sequence>MLVVHVAGELDHASVAVIVAVGGLGLAVEVLRSWIRIICCLNSGHSVSRLPSYWSVFHNARGSSERHFGKHRFQARPHGGLYSRMYVDLCKSFSWTCPKQLLPMTAPGRVLAVRYGRVRVSSELTLVHEFFILLGYLPTQTISLEKVLVSRLGWLHPKRMMSWQVCRPRIMKAQ</sequence>
<dbReference type="EMBL" id="PGOL01000773">
    <property type="protein sequence ID" value="PKI65018.1"/>
    <property type="molecule type" value="Genomic_DNA"/>
</dbReference>
<keyword evidence="3" id="KW-1185">Reference proteome</keyword>
<evidence type="ECO:0000313" key="3">
    <source>
        <dbReference type="Proteomes" id="UP000233551"/>
    </source>
</evidence>
<gene>
    <name evidence="2" type="ORF">CRG98_014603</name>
</gene>
<evidence type="ECO:0000256" key="1">
    <source>
        <dbReference type="SAM" id="Phobius"/>
    </source>
</evidence>
<dbReference type="Proteomes" id="UP000233551">
    <property type="component" value="Unassembled WGS sequence"/>
</dbReference>
<proteinExistence type="predicted"/>
<dbReference type="AlphaFoldDB" id="A0A2I0K8Z4"/>
<protein>
    <submittedName>
        <fullName evidence="2">Uncharacterized protein</fullName>
    </submittedName>
</protein>
<evidence type="ECO:0000313" key="2">
    <source>
        <dbReference type="EMBL" id="PKI65018.1"/>
    </source>
</evidence>
<organism evidence="2 3">
    <name type="scientific">Punica granatum</name>
    <name type="common">Pomegranate</name>
    <dbReference type="NCBI Taxonomy" id="22663"/>
    <lineage>
        <taxon>Eukaryota</taxon>
        <taxon>Viridiplantae</taxon>
        <taxon>Streptophyta</taxon>
        <taxon>Embryophyta</taxon>
        <taxon>Tracheophyta</taxon>
        <taxon>Spermatophyta</taxon>
        <taxon>Magnoliopsida</taxon>
        <taxon>eudicotyledons</taxon>
        <taxon>Gunneridae</taxon>
        <taxon>Pentapetalae</taxon>
        <taxon>rosids</taxon>
        <taxon>malvids</taxon>
        <taxon>Myrtales</taxon>
        <taxon>Lythraceae</taxon>
        <taxon>Punica</taxon>
    </lineage>
</organism>
<keyword evidence="1" id="KW-0812">Transmembrane</keyword>
<keyword evidence="1" id="KW-0472">Membrane</keyword>
<comment type="caution">
    <text evidence="2">The sequence shown here is derived from an EMBL/GenBank/DDBJ whole genome shotgun (WGS) entry which is preliminary data.</text>
</comment>
<reference evidence="2 3" key="1">
    <citation type="submission" date="2017-11" db="EMBL/GenBank/DDBJ databases">
        <title>De-novo sequencing of pomegranate (Punica granatum L.) genome.</title>
        <authorList>
            <person name="Akparov Z."/>
            <person name="Amiraslanov A."/>
            <person name="Hajiyeva S."/>
            <person name="Abbasov M."/>
            <person name="Kaur K."/>
            <person name="Hamwieh A."/>
            <person name="Solovyev V."/>
            <person name="Salamov A."/>
            <person name="Braich B."/>
            <person name="Kosarev P."/>
            <person name="Mahmoud A."/>
            <person name="Hajiyev E."/>
            <person name="Babayeva S."/>
            <person name="Izzatullayeva V."/>
            <person name="Mammadov A."/>
            <person name="Mammadov A."/>
            <person name="Sharifova S."/>
            <person name="Ojaghi J."/>
            <person name="Eynullazada K."/>
            <person name="Bayramov B."/>
            <person name="Abdulazimova A."/>
            <person name="Shahmuradov I."/>
        </authorList>
    </citation>
    <scope>NUCLEOTIDE SEQUENCE [LARGE SCALE GENOMIC DNA]</scope>
    <source>
        <strain evidence="3">cv. AG2017</strain>
        <tissue evidence="2">Leaf</tissue>
    </source>
</reference>